<dbReference type="AlphaFoldDB" id="A0AA86SDA7"/>
<evidence type="ECO:0000256" key="1">
    <source>
        <dbReference type="SAM" id="MobiDB-lite"/>
    </source>
</evidence>
<accession>A0AA86SDA7</accession>
<dbReference type="Proteomes" id="UP001189624">
    <property type="component" value="Chromosome 4"/>
</dbReference>
<sequence length="64" mass="7213">MEVCLLNMSCLVSKKKKGHGHQEFSRTDASMASTVVQKSTSPKNEKDESKMFVLKLSHVDDEAW</sequence>
<keyword evidence="3" id="KW-1185">Reference proteome</keyword>
<reference evidence="2" key="1">
    <citation type="submission" date="2023-10" db="EMBL/GenBank/DDBJ databases">
        <authorList>
            <person name="Domelevo Entfellner J.-B."/>
        </authorList>
    </citation>
    <scope>NUCLEOTIDE SEQUENCE</scope>
</reference>
<feature type="region of interest" description="Disordered" evidence="1">
    <location>
        <begin position="16"/>
        <end position="48"/>
    </location>
</feature>
<feature type="compositionally biased region" description="Polar residues" evidence="1">
    <location>
        <begin position="27"/>
        <end position="42"/>
    </location>
</feature>
<dbReference type="EMBL" id="OY731401">
    <property type="protein sequence ID" value="CAJ1949479.1"/>
    <property type="molecule type" value="Genomic_DNA"/>
</dbReference>
<proteinExistence type="predicted"/>
<protein>
    <submittedName>
        <fullName evidence="2">Uncharacterized protein</fullName>
    </submittedName>
</protein>
<gene>
    <name evidence="2" type="ORF">AYBTSS11_LOCUS13744</name>
</gene>
<evidence type="ECO:0000313" key="3">
    <source>
        <dbReference type="Proteomes" id="UP001189624"/>
    </source>
</evidence>
<name>A0AA86SDA7_9FABA</name>
<dbReference type="Gramene" id="rna-AYBTSS11_LOCUS13744">
    <property type="protein sequence ID" value="CAJ1949479.1"/>
    <property type="gene ID" value="gene-AYBTSS11_LOCUS13744"/>
</dbReference>
<organism evidence="2 3">
    <name type="scientific">Sphenostylis stenocarpa</name>
    <dbReference type="NCBI Taxonomy" id="92480"/>
    <lineage>
        <taxon>Eukaryota</taxon>
        <taxon>Viridiplantae</taxon>
        <taxon>Streptophyta</taxon>
        <taxon>Embryophyta</taxon>
        <taxon>Tracheophyta</taxon>
        <taxon>Spermatophyta</taxon>
        <taxon>Magnoliopsida</taxon>
        <taxon>eudicotyledons</taxon>
        <taxon>Gunneridae</taxon>
        <taxon>Pentapetalae</taxon>
        <taxon>rosids</taxon>
        <taxon>fabids</taxon>
        <taxon>Fabales</taxon>
        <taxon>Fabaceae</taxon>
        <taxon>Papilionoideae</taxon>
        <taxon>50 kb inversion clade</taxon>
        <taxon>NPAAA clade</taxon>
        <taxon>indigoferoid/millettioid clade</taxon>
        <taxon>Phaseoleae</taxon>
        <taxon>Sphenostylis</taxon>
    </lineage>
</organism>
<evidence type="ECO:0000313" key="2">
    <source>
        <dbReference type="EMBL" id="CAJ1949479.1"/>
    </source>
</evidence>